<reference evidence="1" key="1">
    <citation type="submission" date="2022-01" db="EMBL/GenBank/DDBJ databases">
        <title>Paenibacillus spongiae sp. nov., isolated from marine sponge.</title>
        <authorList>
            <person name="Li Z."/>
            <person name="Zhang M."/>
        </authorList>
    </citation>
    <scope>NUCLEOTIDE SEQUENCE</scope>
    <source>
        <strain evidence="1">PHS-Z3</strain>
    </source>
</reference>
<protein>
    <submittedName>
        <fullName evidence="1">RusA family crossover junction endodeoxyribonuclease</fullName>
    </submittedName>
</protein>
<dbReference type="Pfam" id="PF05866">
    <property type="entry name" value="RusA"/>
    <property type="match status" value="1"/>
</dbReference>
<name>A0ABY5SC09_9BACL</name>
<dbReference type="InterPro" id="IPR036614">
    <property type="entry name" value="RusA-like_sf"/>
</dbReference>
<evidence type="ECO:0000313" key="2">
    <source>
        <dbReference type="Proteomes" id="UP001057877"/>
    </source>
</evidence>
<dbReference type="Gene3D" id="3.30.1330.70">
    <property type="entry name" value="Holliday junction resolvase RusA"/>
    <property type="match status" value="1"/>
</dbReference>
<dbReference type="EMBL" id="CP091430">
    <property type="protein sequence ID" value="UVI31199.1"/>
    <property type="molecule type" value="Genomic_DNA"/>
</dbReference>
<dbReference type="SUPFAM" id="SSF103084">
    <property type="entry name" value="Holliday junction resolvase RusA"/>
    <property type="match status" value="1"/>
</dbReference>
<dbReference type="InterPro" id="IPR008822">
    <property type="entry name" value="Endonuclease_RusA-like"/>
</dbReference>
<dbReference type="RefSeq" id="WP_258387263.1">
    <property type="nucleotide sequence ID" value="NZ_CP091430.1"/>
</dbReference>
<organism evidence="1 2">
    <name type="scientific">Paenibacillus spongiae</name>
    <dbReference type="NCBI Taxonomy" id="2909671"/>
    <lineage>
        <taxon>Bacteria</taxon>
        <taxon>Bacillati</taxon>
        <taxon>Bacillota</taxon>
        <taxon>Bacilli</taxon>
        <taxon>Bacillales</taxon>
        <taxon>Paenibacillaceae</taxon>
        <taxon>Paenibacillus</taxon>
    </lineage>
</organism>
<proteinExistence type="predicted"/>
<keyword evidence="2" id="KW-1185">Reference proteome</keyword>
<sequence>MEATELMKTVYTVELSMTPMGAVRMTRKGKWTSEAAQRYLTYKQAAAWKLRQVFKEPLPYAVDVNVRFTLPVPPSWGKKKKTEHIGQHVTVKPDIDNLLKGLFDAANKIVWLDDNLVARCSAEKVYGHTGKIEMEVTPVF</sequence>
<accession>A0ABY5SC09</accession>
<dbReference type="Proteomes" id="UP001057877">
    <property type="component" value="Chromosome"/>
</dbReference>
<evidence type="ECO:0000313" key="1">
    <source>
        <dbReference type="EMBL" id="UVI31199.1"/>
    </source>
</evidence>
<gene>
    <name evidence="1" type="ORF">L1F29_04975</name>
</gene>